<evidence type="ECO:0000313" key="2">
    <source>
        <dbReference type="EMBL" id="SVC63816.1"/>
    </source>
</evidence>
<organism evidence="2">
    <name type="scientific">marine metagenome</name>
    <dbReference type="NCBI Taxonomy" id="408172"/>
    <lineage>
        <taxon>unclassified sequences</taxon>
        <taxon>metagenomes</taxon>
        <taxon>ecological metagenomes</taxon>
    </lineage>
</organism>
<reference evidence="2" key="1">
    <citation type="submission" date="2018-05" db="EMBL/GenBank/DDBJ databases">
        <authorList>
            <person name="Lanie J.A."/>
            <person name="Ng W.-L."/>
            <person name="Kazmierczak K.M."/>
            <person name="Andrzejewski T.M."/>
            <person name="Davidsen T.M."/>
            <person name="Wayne K.J."/>
            <person name="Tettelin H."/>
            <person name="Glass J.I."/>
            <person name="Rusch D."/>
            <person name="Podicherti R."/>
            <person name="Tsui H.-C.T."/>
            <person name="Winkler M.E."/>
        </authorList>
    </citation>
    <scope>NUCLEOTIDE SEQUENCE</scope>
</reference>
<accession>A0A382NRU1</accession>
<dbReference type="InterPro" id="IPR043803">
    <property type="entry name" value="DUF5872"/>
</dbReference>
<dbReference type="EMBL" id="UINC01102302">
    <property type="protein sequence ID" value="SVC63816.1"/>
    <property type="molecule type" value="Genomic_DNA"/>
</dbReference>
<gene>
    <name evidence="2" type="ORF">METZ01_LOCUS316670</name>
</gene>
<protein>
    <recommendedName>
        <fullName evidence="1">DUF5872 domain-containing protein</fullName>
    </recommendedName>
</protein>
<sequence>MTRPAKFRRGKRISNSQYEENNILAKFYNRSKRQANAPKLFAQIKAEAKRKFKVYPSAYAKAWIVKEYKKRGGSFAGQNLNARDYKRKFKEGKQPEEGQLFFNELNANLYSVQEETNERRIVERRGDAKEGDLWVHPNTGNLKMKVGDKWITVNNPNQLPKINKQKVKKDLTVAFTEKRKKDIKPKKIIIEEKPKISRGQFLYKYKSPQNFYSWQDLAREYINCPHRNKQYIFNSPAYYLK</sequence>
<feature type="non-terminal residue" evidence="2">
    <location>
        <position position="241"/>
    </location>
</feature>
<proteinExistence type="predicted"/>
<dbReference type="Pfam" id="PF19197">
    <property type="entry name" value="DUF5872"/>
    <property type="match status" value="1"/>
</dbReference>
<name>A0A382NRU1_9ZZZZ</name>
<evidence type="ECO:0000259" key="1">
    <source>
        <dbReference type="Pfam" id="PF19197"/>
    </source>
</evidence>
<feature type="domain" description="DUF5872" evidence="1">
    <location>
        <begin position="38"/>
        <end position="91"/>
    </location>
</feature>
<dbReference type="AlphaFoldDB" id="A0A382NRU1"/>